<dbReference type="Pfam" id="PF01471">
    <property type="entry name" value="PG_binding_1"/>
    <property type="match status" value="1"/>
</dbReference>
<reference evidence="4" key="1">
    <citation type="submission" date="2022-10" db="EMBL/GenBank/DDBJ databases">
        <title>The complete genomes of actinobacterial strains from the NBC collection.</title>
        <authorList>
            <person name="Joergensen T.S."/>
            <person name="Alvarez Arevalo M."/>
            <person name="Sterndorff E.B."/>
            <person name="Faurdal D."/>
            <person name="Vuksanovic O."/>
            <person name="Mourched A.-S."/>
            <person name="Charusanti P."/>
            <person name="Shaw S."/>
            <person name="Blin K."/>
            <person name="Weber T."/>
        </authorList>
    </citation>
    <scope>NUCLEOTIDE SEQUENCE</scope>
    <source>
        <strain evidence="4">NBC_00283</strain>
    </source>
</reference>
<dbReference type="RefSeq" id="WP_328776943.1">
    <property type="nucleotide sequence ID" value="NZ_CP108057.1"/>
</dbReference>
<feature type="domain" description="Peptidoglycan binding-like" evidence="3">
    <location>
        <begin position="202"/>
        <end position="259"/>
    </location>
</feature>
<sequence length="261" mass="25850">MSHHPDESGAVLPDDRLLVRPYVAPSGRPSPSTAPAWPRSGPAATRRAPAPDPVPAPDPARGPGSASAAAASPDRTARRGRRLPVAVSVLLGLGVVGGLALLLTGPEERRPERAVAPPGLSVPVLPERSPGAGAEPSPGPSTPPPASPRPSVPASASASARPGSAPGVSTSPTAPASGSAPAGTPSAGITAAGGGTLRPGDRGSEVRALQERLHGQGFTYVVVNGVYDGRTRRGVAQLQSDRGISGDPQGVYGPATRAAFG</sequence>
<feature type="compositionally biased region" description="Basic and acidic residues" evidence="1">
    <location>
        <begin position="1"/>
        <end position="18"/>
    </location>
</feature>
<evidence type="ECO:0000259" key="3">
    <source>
        <dbReference type="Pfam" id="PF01471"/>
    </source>
</evidence>
<feature type="region of interest" description="Disordered" evidence="1">
    <location>
        <begin position="111"/>
        <end position="204"/>
    </location>
</feature>
<accession>A0ABZ1RUV0</accession>
<feature type="compositionally biased region" description="Low complexity" evidence="1">
    <location>
        <begin position="152"/>
        <end position="188"/>
    </location>
</feature>
<dbReference type="Proteomes" id="UP001432075">
    <property type="component" value="Chromosome"/>
</dbReference>
<keyword evidence="5" id="KW-1185">Reference proteome</keyword>
<dbReference type="EMBL" id="CP108057">
    <property type="protein sequence ID" value="WUO49895.1"/>
    <property type="molecule type" value="Genomic_DNA"/>
</dbReference>
<protein>
    <submittedName>
        <fullName evidence="4">Peptidoglycan-binding protein</fullName>
    </submittedName>
</protein>
<feature type="compositionally biased region" description="Low complexity" evidence="1">
    <location>
        <begin position="38"/>
        <end position="48"/>
    </location>
</feature>
<dbReference type="Gene3D" id="1.10.101.10">
    <property type="entry name" value="PGBD-like superfamily/PGBD"/>
    <property type="match status" value="1"/>
</dbReference>
<keyword evidence="2" id="KW-0472">Membrane</keyword>
<evidence type="ECO:0000313" key="4">
    <source>
        <dbReference type="EMBL" id="WUO49895.1"/>
    </source>
</evidence>
<organism evidence="4 5">
    <name type="scientific">Streptomyces goshikiensis</name>
    <dbReference type="NCBI Taxonomy" id="1942"/>
    <lineage>
        <taxon>Bacteria</taxon>
        <taxon>Bacillati</taxon>
        <taxon>Actinomycetota</taxon>
        <taxon>Actinomycetes</taxon>
        <taxon>Kitasatosporales</taxon>
        <taxon>Streptomycetaceae</taxon>
        <taxon>Streptomyces</taxon>
    </lineage>
</organism>
<feature type="compositionally biased region" description="Pro residues" evidence="1">
    <location>
        <begin position="50"/>
        <end position="60"/>
    </location>
</feature>
<dbReference type="InterPro" id="IPR036365">
    <property type="entry name" value="PGBD-like_sf"/>
</dbReference>
<gene>
    <name evidence="4" type="ORF">OHU17_30930</name>
</gene>
<evidence type="ECO:0000313" key="5">
    <source>
        <dbReference type="Proteomes" id="UP001432075"/>
    </source>
</evidence>
<feature type="transmembrane region" description="Helical" evidence="2">
    <location>
        <begin position="83"/>
        <end position="103"/>
    </location>
</feature>
<evidence type="ECO:0000256" key="2">
    <source>
        <dbReference type="SAM" id="Phobius"/>
    </source>
</evidence>
<feature type="region of interest" description="Disordered" evidence="1">
    <location>
        <begin position="1"/>
        <end position="80"/>
    </location>
</feature>
<keyword evidence="2" id="KW-0812">Transmembrane</keyword>
<dbReference type="InterPro" id="IPR036366">
    <property type="entry name" value="PGBDSf"/>
</dbReference>
<proteinExistence type="predicted"/>
<feature type="compositionally biased region" description="Pro residues" evidence="1">
    <location>
        <begin position="137"/>
        <end position="151"/>
    </location>
</feature>
<evidence type="ECO:0000256" key="1">
    <source>
        <dbReference type="SAM" id="MobiDB-lite"/>
    </source>
</evidence>
<dbReference type="SUPFAM" id="SSF47090">
    <property type="entry name" value="PGBD-like"/>
    <property type="match status" value="1"/>
</dbReference>
<feature type="compositionally biased region" description="Low complexity" evidence="1">
    <location>
        <begin position="61"/>
        <end position="74"/>
    </location>
</feature>
<keyword evidence="2" id="KW-1133">Transmembrane helix</keyword>
<dbReference type="InterPro" id="IPR002477">
    <property type="entry name" value="Peptidoglycan-bd-like"/>
</dbReference>
<name>A0ABZ1RUV0_9ACTN</name>